<feature type="compositionally biased region" description="Gly residues" evidence="8">
    <location>
        <begin position="354"/>
        <end position="367"/>
    </location>
</feature>
<evidence type="ECO:0000256" key="9">
    <source>
        <dbReference type="SAM" id="Phobius"/>
    </source>
</evidence>
<keyword evidence="7" id="KW-0131">Cell cycle</keyword>
<keyword evidence="12" id="KW-1185">Reference proteome</keyword>
<dbReference type="PROSITE" id="PS51779">
    <property type="entry name" value="POTRA"/>
    <property type="match status" value="1"/>
</dbReference>
<keyword evidence="4 9" id="KW-0812">Transmembrane</keyword>
<evidence type="ECO:0000313" key="12">
    <source>
        <dbReference type="Proteomes" id="UP000712527"/>
    </source>
</evidence>
<evidence type="ECO:0000256" key="1">
    <source>
        <dbReference type="ARBA" id="ARBA00004370"/>
    </source>
</evidence>
<dbReference type="Gene3D" id="3.10.20.310">
    <property type="entry name" value="membrane protein fhac"/>
    <property type="match status" value="1"/>
</dbReference>
<reference evidence="11 12" key="1">
    <citation type="journal article" date="2021" name="Sci. Rep.">
        <title>The distribution of antibiotic resistance genes in chicken gut microbiota commensals.</title>
        <authorList>
            <person name="Juricova H."/>
            <person name="Matiasovicova J."/>
            <person name="Kubasova T."/>
            <person name="Cejkova D."/>
            <person name="Rychlik I."/>
        </authorList>
    </citation>
    <scope>NUCLEOTIDE SEQUENCE [LARGE SCALE GENOMIC DNA]</scope>
    <source>
        <strain evidence="11 12">An794</strain>
    </source>
</reference>
<keyword evidence="3" id="KW-0132">Cell division</keyword>
<dbReference type="PANTHER" id="PTHR35851">
    <property type="entry name" value="CELL DIVISION PROTEIN FTSQ"/>
    <property type="match status" value="1"/>
</dbReference>
<name>A0ABS2F334_9ACTN</name>
<evidence type="ECO:0000256" key="5">
    <source>
        <dbReference type="ARBA" id="ARBA00022989"/>
    </source>
</evidence>
<feature type="domain" description="POTRA" evidence="10">
    <location>
        <begin position="116"/>
        <end position="184"/>
    </location>
</feature>
<feature type="region of interest" description="Disordered" evidence="8">
    <location>
        <begin position="1"/>
        <end position="82"/>
    </location>
</feature>
<dbReference type="RefSeq" id="WP_204793299.1">
    <property type="nucleotide sequence ID" value="NZ_JACSNQ010000008.1"/>
</dbReference>
<comment type="subcellular location">
    <subcellularLocation>
        <location evidence="1">Membrane</location>
    </subcellularLocation>
</comment>
<keyword evidence="5 9" id="KW-1133">Transmembrane helix</keyword>
<comment type="caution">
    <text evidence="11">The sequence shown here is derived from an EMBL/GenBank/DDBJ whole genome shotgun (WGS) entry which is preliminary data.</text>
</comment>
<feature type="region of interest" description="Disordered" evidence="8">
    <location>
        <begin position="336"/>
        <end position="409"/>
    </location>
</feature>
<evidence type="ECO:0000256" key="4">
    <source>
        <dbReference type="ARBA" id="ARBA00022692"/>
    </source>
</evidence>
<evidence type="ECO:0000256" key="2">
    <source>
        <dbReference type="ARBA" id="ARBA00022475"/>
    </source>
</evidence>
<dbReference type="InterPro" id="IPR013685">
    <property type="entry name" value="POTRA_FtsQ_type"/>
</dbReference>
<feature type="compositionally biased region" description="Low complexity" evidence="8">
    <location>
        <begin position="19"/>
        <end position="49"/>
    </location>
</feature>
<keyword evidence="6 9" id="KW-0472">Membrane</keyword>
<protein>
    <submittedName>
        <fullName evidence="11">FtsQ-type POTRA domain-containing protein</fullName>
    </submittedName>
</protein>
<dbReference type="InterPro" id="IPR026579">
    <property type="entry name" value="FtsQ"/>
</dbReference>
<feature type="compositionally biased region" description="Low complexity" evidence="8">
    <location>
        <begin position="61"/>
        <end position="72"/>
    </location>
</feature>
<sequence length="409" mass="41876">MARDASRRPTPRKKEPRRTGAPARTAAPRAARRATAPRARSAAPAASASHRGSTPAFLGGPSARTAPTASASPRDRRQRHQRGQALRVAAGVLGVLLAVALVAVVVLFALRDSSVFEITSVEVQPTEHVSATDVQNLAQVPVGSTLLNVDTSAIESALRRNPWVASVGFERIFPHTLKLTIIEQRPDALVVMSSGSVGWYLGDADVWIQPAKIEPAEGQSTDDAALDLALSEGCLLITDVPSTVDPKAGSVATDDVLAAVDAFRTGFSEDFSSQVVCYFAPSPDDISCMLKSGVQISLGSATNVEEKETLARGLLEKYPDSAVSINVRVITNPSVKPVDSSYVGPGDGVSVDEGGSGAEAGAGGDAGTGDAATSEPTGADNAGADDGSDQAGAGSDGAQDAPADDGSGQ</sequence>
<organism evidence="11 12">
    <name type="scientific">Olsenella profusa</name>
    <dbReference type="NCBI Taxonomy" id="138595"/>
    <lineage>
        <taxon>Bacteria</taxon>
        <taxon>Bacillati</taxon>
        <taxon>Actinomycetota</taxon>
        <taxon>Coriobacteriia</taxon>
        <taxon>Coriobacteriales</taxon>
        <taxon>Atopobiaceae</taxon>
        <taxon>Olsenella</taxon>
    </lineage>
</organism>
<gene>
    <name evidence="11" type="ORF">H9X80_05325</name>
</gene>
<evidence type="ECO:0000256" key="6">
    <source>
        <dbReference type="ARBA" id="ARBA00023136"/>
    </source>
</evidence>
<evidence type="ECO:0000256" key="8">
    <source>
        <dbReference type="SAM" id="MobiDB-lite"/>
    </source>
</evidence>
<proteinExistence type="predicted"/>
<dbReference type="EMBL" id="JACSNQ010000008">
    <property type="protein sequence ID" value="MBM6774957.1"/>
    <property type="molecule type" value="Genomic_DNA"/>
</dbReference>
<dbReference type="Pfam" id="PF08478">
    <property type="entry name" value="POTRA_1"/>
    <property type="match status" value="1"/>
</dbReference>
<feature type="transmembrane region" description="Helical" evidence="9">
    <location>
        <begin position="86"/>
        <end position="110"/>
    </location>
</feature>
<dbReference type="Proteomes" id="UP000712527">
    <property type="component" value="Unassembled WGS sequence"/>
</dbReference>
<accession>A0ABS2F334</accession>
<dbReference type="PANTHER" id="PTHR35851:SF1">
    <property type="entry name" value="CELL DIVISION PROTEIN FTSQ"/>
    <property type="match status" value="1"/>
</dbReference>
<feature type="compositionally biased region" description="Low complexity" evidence="8">
    <location>
        <begin position="368"/>
        <end position="409"/>
    </location>
</feature>
<keyword evidence="2" id="KW-1003">Cell membrane</keyword>
<evidence type="ECO:0000259" key="10">
    <source>
        <dbReference type="PROSITE" id="PS51779"/>
    </source>
</evidence>
<dbReference type="InterPro" id="IPR034746">
    <property type="entry name" value="POTRA"/>
</dbReference>
<evidence type="ECO:0000256" key="3">
    <source>
        <dbReference type="ARBA" id="ARBA00022618"/>
    </source>
</evidence>
<evidence type="ECO:0000256" key="7">
    <source>
        <dbReference type="ARBA" id="ARBA00023306"/>
    </source>
</evidence>
<evidence type="ECO:0000313" key="11">
    <source>
        <dbReference type="EMBL" id="MBM6774957.1"/>
    </source>
</evidence>